<dbReference type="InterPro" id="IPR036390">
    <property type="entry name" value="WH_DNA-bd_sf"/>
</dbReference>
<sequence length="311" mass="33213">MRGLNLDYLRTFVAVVEHGGFSAAATRLGLTQPAVSLQIRQLEKRLGVRLIERVGRGTRPTPAGAELLHHAGRIEGEVAATLDAVGRYASGTMGLVRLGTGATACIFLLPPLLRELRERFPDLEITVSTGNTAEIVRAVEENTLDIALVTMPASGRILEIQPVMEEEFVAIAPPGTVLPDPATPAALAEMPLLLFEPGGNTRRIVDQWFASAGIQFRPAMSLGSVEAIKELVAAGLGCSILPASSLGAEKRKGAASYSRLSPQLHRTLASVVRRDKPLTRGIREMLRALERLAPDAPASRPTSSDKEKPGV</sequence>
<feature type="region of interest" description="Disordered" evidence="5">
    <location>
        <begin position="290"/>
        <end position="311"/>
    </location>
</feature>
<evidence type="ECO:0000256" key="2">
    <source>
        <dbReference type="ARBA" id="ARBA00023015"/>
    </source>
</evidence>
<keyword evidence="2" id="KW-0805">Transcription regulation</keyword>
<feature type="domain" description="HTH lysR-type" evidence="6">
    <location>
        <begin position="4"/>
        <end position="61"/>
    </location>
</feature>
<dbReference type="SUPFAM" id="SSF53850">
    <property type="entry name" value="Periplasmic binding protein-like II"/>
    <property type="match status" value="1"/>
</dbReference>
<dbReference type="InterPro" id="IPR005119">
    <property type="entry name" value="LysR_subst-bd"/>
</dbReference>
<name>A0ABV3WX66_9HYPH</name>
<dbReference type="Gene3D" id="1.10.10.10">
    <property type="entry name" value="Winged helix-like DNA-binding domain superfamily/Winged helix DNA-binding domain"/>
    <property type="match status" value="1"/>
</dbReference>
<dbReference type="PRINTS" id="PR00039">
    <property type="entry name" value="HTHLYSR"/>
</dbReference>
<evidence type="ECO:0000256" key="3">
    <source>
        <dbReference type="ARBA" id="ARBA00023125"/>
    </source>
</evidence>
<comment type="caution">
    <text evidence="7">The sequence shown here is derived from an EMBL/GenBank/DDBJ whole genome shotgun (WGS) entry which is preliminary data.</text>
</comment>
<dbReference type="EMBL" id="JAZHFV010000006">
    <property type="protein sequence ID" value="MEX4009274.1"/>
    <property type="molecule type" value="Genomic_DNA"/>
</dbReference>
<dbReference type="Pfam" id="PF03466">
    <property type="entry name" value="LysR_substrate"/>
    <property type="match status" value="1"/>
</dbReference>
<gene>
    <name evidence="7" type="ORF">V1479_18330</name>
</gene>
<dbReference type="SUPFAM" id="SSF46785">
    <property type="entry name" value="Winged helix' DNA-binding domain"/>
    <property type="match status" value="1"/>
</dbReference>
<keyword evidence="4" id="KW-0804">Transcription</keyword>
<dbReference type="RefSeq" id="WP_368804212.1">
    <property type="nucleotide sequence ID" value="NZ_JAZHFV010000006.1"/>
</dbReference>
<organism evidence="7 8">
    <name type="scientific">Neoaquamicrobium sediminum</name>
    <dbReference type="NCBI Taxonomy" id="1849104"/>
    <lineage>
        <taxon>Bacteria</taxon>
        <taxon>Pseudomonadati</taxon>
        <taxon>Pseudomonadota</taxon>
        <taxon>Alphaproteobacteria</taxon>
        <taxon>Hyphomicrobiales</taxon>
        <taxon>Phyllobacteriaceae</taxon>
        <taxon>Neoaquamicrobium</taxon>
    </lineage>
</organism>
<dbReference type="Gene3D" id="3.40.190.290">
    <property type="match status" value="1"/>
</dbReference>
<reference evidence="7 8" key="1">
    <citation type="submission" date="2024-01" db="EMBL/GenBank/DDBJ databases">
        <title>New evidence supports the origin of RcGTA from prophage.</title>
        <authorList>
            <person name="Xu Y."/>
            <person name="Liu B."/>
            <person name="Chen F."/>
        </authorList>
    </citation>
    <scope>NUCLEOTIDE SEQUENCE [LARGE SCALE GENOMIC DNA]</scope>
    <source>
        <strain evidence="7 8">CBW1107-2</strain>
    </source>
</reference>
<evidence type="ECO:0000259" key="6">
    <source>
        <dbReference type="PROSITE" id="PS50931"/>
    </source>
</evidence>
<accession>A0ABV3WX66</accession>
<keyword evidence="3" id="KW-0238">DNA-binding</keyword>
<dbReference type="PANTHER" id="PTHR30126">
    <property type="entry name" value="HTH-TYPE TRANSCRIPTIONAL REGULATOR"/>
    <property type="match status" value="1"/>
</dbReference>
<proteinExistence type="inferred from homology"/>
<dbReference type="PANTHER" id="PTHR30126:SF39">
    <property type="entry name" value="HTH-TYPE TRANSCRIPTIONAL REGULATOR CYSL"/>
    <property type="match status" value="1"/>
</dbReference>
<keyword evidence="8" id="KW-1185">Reference proteome</keyword>
<dbReference type="PROSITE" id="PS50931">
    <property type="entry name" value="HTH_LYSR"/>
    <property type="match status" value="1"/>
</dbReference>
<dbReference type="InterPro" id="IPR036388">
    <property type="entry name" value="WH-like_DNA-bd_sf"/>
</dbReference>
<dbReference type="InterPro" id="IPR000847">
    <property type="entry name" value="LysR_HTH_N"/>
</dbReference>
<evidence type="ECO:0000256" key="5">
    <source>
        <dbReference type="SAM" id="MobiDB-lite"/>
    </source>
</evidence>
<evidence type="ECO:0000256" key="1">
    <source>
        <dbReference type="ARBA" id="ARBA00009437"/>
    </source>
</evidence>
<protein>
    <submittedName>
        <fullName evidence="7">LysR family transcriptional regulator</fullName>
    </submittedName>
</protein>
<evidence type="ECO:0000313" key="7">
    <source>
        <dbReference type="EMBL" id="MEX4009274.1"/>
    </source>
</evidence>
<dbReference type="Pfam" id="PF00126">
    <property type="entry name" value="HTH_1"/>
    <property type="match status" value="1"/>
</dbReference>
<dbReference type="CDD" id="cd05466">
    <property type="entry name" value="PBP2_LTTR_substrate"/>
    <property type="match status" value="1"/>
</dbReference>
<comment type="similarity">
    <text evidence="1">Belongs to the LysR transcriptional regulatory family.</text>
</comment>
<dbReference type="Proteomes" id="UP001559025">
    <property type="component" value="Unassembled WGS sequence"/>
</dbReference>
<evidence type="ECO:0000313" key="8">
    <source>
        <dbReference type="Proteomes" id="UP001559025"/>
    </source>
</evidence>
<evidence type="ECO:0000256" key="4">
    <source>
        <dbReference type="ARBA" id="ARBA00023163"/>
    </source>
</evidence>